<accession>A0A3P7E069</accession>
<dbReference type="PROSITE" id="PS51038">
    <property type="entry name" value="BAH"/>
    <property type="match status" value="1"/>
</dbReference>
<gene>
    <name evidence="3" type="ORF">WBA_LOCUS6152</name>
</gene>
<keyword evidence="4" id="KW-1185">Reference proteome</keyword>
<organism evidence="3 4">
    <name type="scientific">Wuchereria bancrofti</name>
    <dbReference type="NCBI Taxonomy" id="6293"/>
    <lineage>
        <taxon>Eukaryota</taxon>
        <taxon>Metazoa</taxon>
        <taxon>Ecdysozoa</taxon>
        <taxon>Nematoda</taxon>
        <taxon>Chromadorea</taxon>
        <taxon>Rhabditida</taxon>
        <taxon>Spirurina</taxon>
        <taxon>Spiruromorpha</taxon>
        <taxon>Filarioidea</taxon>
        <taxon>Onchocercidae</taxon>
        <taxon>Wuchereria</taxon>
    </lineage>
</organism>
<name>A0A3P7E069_WUCBA</name>
<dbReference type="EMBL" id="UYWW01003457">
    <property type="protein sequence ID" value="VDM12766.1"/>
    <property type="molecule type" value="Genomic_DNA"/>
</dbReference>
<evidence type="ECO:0000313" key="4">
    <source>
        <dbReference type="Proteomes" id="UP000270924"/>
    </source>
</evidence>
<dbReference type="GO" id="GO:0003682">
    <property type="term" value="F:chromatin binding"/>
    <property type="evidence" value="ECO:0007669"/>
    <property type="project" value="InterPro"/>
</dbReference>
<proteinExistence type="predicted"/>
<dbReference type="Proteomes" id="UP000270924">
    <property type="component" value="Unassembled WGS sequence"/>
</dbReference>
<feature type="region of interest" description="Disordered" evidence="1">
    <location>
        <begin position="1"/>
        <end position="66"/>
    </location>
</feature>
<feature type="region of interest" description="Disordered" evidence="1">
    <location>
        <begin position="216"/>
        <end position="235"/>
    </location>
</feature>
<evidence type="ECO:0000256" key="1">
    <source>
        <dbReference type="SAM" id="MobiDB-lite"/>
    </source>
</evidence>
<feature type="compositionally biased region" description="Low complexity" evidence="1">
    <location>
        <begin position="7"/>
        <end position="17"/>
    </location>
</feature>
<feature type="compositionally biased region" description="Low complexity" evidence="1">
    <location>
        <begin position="221"/>
        <end position="234"/>
    </location>
</feature>
<reference evidence="3 4" key="1">
    <citation type="submission" date="2018-11" db="EMBL/GenBank/DDBJ databases">
        <authorList>
            <consortium name="Pathogen Informatics"/>
        </authorList>
    </citation>
    <scope>NUCLEOTIDE SEQUENCE [LARGE SCALE GENOMIC DNA]</scope>
</reference>
<protein>
    <recommendedName>
        <fullName evidence="2">BAH domain-containing protein</fullName>
    </recommendedName>
</protein>
<feature type="compositionally biased region" description="Basic residues" evidence="1">
    <location>
        <begin position="39"/>
        <end position="48"/>
    </location>
</feature>
<sequence length="482" mass="56088">MNGALCSKKSSSSSSSSLYDEKSMKNRYSNRYDQNIGKEKKRKIKKINSRGSSISPSFQRSLTPSLDPKLLKQFEEEDRPKRVLRSSTIASSISNITMTNDDTIINDNSNKIINHNFTMKMTAKKSTNGKTILKKSKKKKSEKFSTNFTANKIFPIMGNVLYSTQLNENVKQNRSQSKDINKETELHSKRLKTEIDGLLDNELMVTFEDLRNTSVRPRHWSGASSSRASTSSGSNEFTVITKMRKRRGSSSRNRRNNFNSNWKLIGLPYESSVYIDYFFHENQSIKQICYPQAVHSKTGDLLRLRDSVRVNSIDGEPNFACICRLFNDSKTGTPLASVLWYYTPMQVKADNSLIPPVFERELLASKHMDIIPLDTVDEIVWVLTYNEYGRFMAETRNDTYPLAQRVSEEDLLWKKGEDDYPRRIYLPRDDTPLELAIFKVYFCRRIYDCKQQKVETKKLAEKNNQMKRLRRHPWKYRTKKHR</sequence>
<dbReference type="OrthoDB" id="1922186at2759"/>
<feature type="domain" description="BAH" evidence="2">
    <location>
        <begin position="300"/>
        <end position="417"/>
    </location>
</feature>
<dbReference type="Gene3D" id="2.30.30.490">
    <property type="match status" value="1"/>
</dbReference>
<dbReference type="InParanoid" id="A0A3P7E069"/>
<evidence type="ECO:0000259" key="2">
    <source>
        <dbReference type="PROSITE" id="PS51038"/>
    </source>
</evidence>
<evidence type="ECO:0000313" key="3">
    <source>
        <dbReference type="EMBL" id="VDM12766.1"/>
    </source>
</evidence>
<dbReference type="InterPro" id="IPR001025">
    <property type="entry name" value="BAH_dom"/>
</dbReference>
<dbReference type="InterPro" id="IPR043151">
    <property type="entry name" value="BAH_sf"/>
</dbReference>
<dbReference type="AlphaFoldDB" id="A0A3P7E069"/>